<dbReference type="EMBL" id="WMIE01000005">
    <property type="protein sequence ID" value="MTH78274.1"/>
    <property type="molecule type" value="Genomic_DNA"/>
</dbReference>
<accession>A0A6L6JDN0</accession>
<evidence type="ECO:0008006" key="3">
    <source>
        <dbReference type="Google" id="ProtNLM"/>
    </source>
</evidence>
<reference evidence="1 2" key="1">
    <citation type="submission" date="2019-11" db="EMBL/GenBank/DDBJ databases">
        <authorList>
            <person name="Dong K."/>
        </authorList>
    </citation>
    <scope>NUCLEOTIDE SEQUENCE [LARGE SCALE GENOMIC DNA]</scope>
    <source>
        <strain evidence="1 2">NBRC 111993</strain>
    </source>
</reference>
<keyword evidence="2" id="KW-1185">Reference proteome</keyword>
<dbReference type="OrthoDB" id="7780459at2"/>
<dbReference type="Proteomes" id="UP000478183">
    <property type="component" value="Unassembled WGS sequence"/>
</dbReference>
<comment type="caution">
    <text evidence="1">The sequence shown here is derived from an EMBL/GenBank/DDBJ whole genome shotgun (WGS) entry which is preliminary data.</text>
</comment>
<evidence type="ECO:0000313" key="2">
    <source>
        <dbReference type="Proteomes" id="UP000478183"/>
    </source>
</evidence>
<name>A0A6L6JDN0_9RHOB</name>
<dbReference type="SUPFAM" id="SSF52266">
    <property type="entry name" value="SGNH hydrolase"/>
    <property type="match status" value="1"/>
</dbReference>
<dbReference type="GO" id="GO:0016788">
    <property type="term" value="F:hydrolase activity, acting on ester bonds"/>
    <property type="evidence" value="ECO:0007669"/>
    <property type="project" value="UniProtKB-ARBA"/>
</dbReference>
<protein>
    <recommendedName>
        <fullName evidence="3">Sialate O-acetylesterase domain-containing protein</fullName>
    </recommendedName>
</protein>
<dbReference type="InterPro" id="IPR036514">
    <property type="entry name" value="SGNH_hydro_sf"/>
</dbReference>
<dbReference type="RefSeq" id="WP_155095622.1">
    <property type="nucleotide sequence ID" value="NZ_WMIE01000005.1"/>
</dbReference>
<sequence length="672" mass="72714">MPGQSKPNASEHCQQAPLDPADHICANDLIAPADNPDTAALALHRTEEFATVAVRSTEHSCATTGVFSAGTTTARFYDRIALGRAAVADGESFAVVAGGPDGLSRPTIFRRDDAMTQTALIEILSPSGMDGETAALRAVTDDDAATYTHEFMAKSGTNARRRYLLGGFRAVDGAWEASKLISRDLSGNVASGRWVDRITSSDGLTTLMAWDYRGRVRCQPDERTMEYIADNLPVAVRDYPMLTSGTAEFHKPLGPIIGIHAYGQSWETRNAQTGIAQNDVAGYTLTGQLFPKNVLTLNDGRGFLGWEGAAGRIASTAFAAGSETDTDIQTLVGAMAFRLARSANDEGRPLVVMARTEAKGGTALEYLASPDLPYAIGDGACWAAWEGAVQDAFDIATGLGVAYEVRFIPWTHGQANTDDSYATYRTNMEMLLDRMSRTVMSITRQTIKPVFMVMQQMPTQSKGYADHIKVTSDLCRERDDCVMITGGYGHEHIDHIHLTRWASVEIGELRAIAAEKTLRGEPWGGPMLANPRRSGAVVTFDVIGAHDVVVDESIVSDRHQTGGAYDPATGAYSGGKPVPFYGFEASVDGSKLAIDSVTVDRRRITVTLTSAPASGTLQIRYAMHYNGTVNSTRGDNRSANRGNIRADWQGRSILTGRPLHRWMASDYFNFTI</sequence>
<organism evidence="1 2">
    <name type="scientific">Paracoccus aestuariivivens</name>
    <dbReference type="NCBI Taxonomy" id="1820333"/>
    <lineage>
        <taxon>Bacteria</taxon>
        <taxon>Pseudomonadati</taxon>
        <taxon>Pseudomonadota</taxon>
        <taxon>Alphaproteobacteria</taxon>
        <taxon>Rhodobacterales</taxon>
        <taxon>Paracoccaceae</taxon>
        <taxon>Paracoccus</taxon>
    </lineage>
</organism>
<dbReference type="Gene3D" id="3.40.50.1110">
    <property type="entry name" value="SGNH hydrolase"/>
    <property type="match status" value="1"/>
</dbReference>
<dbReference type="AlphaFoldDB" id="A0A6L6JDN0"/>
<proteinExistence type="predicted"/>
<gene>
    <name evidence="1" type="ORF">GL286_11075</name>
</gene>
<evidence type="ECO:0000313" key="1">
    <source>
        <dbReference type="EMBL" id="MTH78274.1"/>
    </source>
</evidence>